<feature type="non-terminal residue" evidence="1">
    <location>
        <position position="274"/>
    </location>
</feature>
<evidence type="ECO:0000313" key="2">
    <source>
        <dbReference type="Proteomes" id="UP001239111"/>
    </source>
</evidence>
<gene>
    <name evidence="1" type="ORF">QAD02_019549</name>
</gene>
<accession>A0ACC2PN33</accession>
<dbReference type="Proteomes" id="UP001239111">
    <property type="component" value="Chromosome 1"/>
</dbReference>
<dbReference type="EMBL" id="CM056741">
    <property type="protein sequence ID" value="KAJ8683757.1"/>
    <property type="molecule type" value="Genomic_DNA"/>
</dbReference>
<proteinExistence type="predicted"/>
<protein>
    <submittedName>
        <fullName evidence="1">Uncharacterized protein</fullName>
    </submittedName>
</protein>
<evidence type="ECO:0000313" key="1">
    <source>
        <dbReference type="EMBL" id="KAJ8683757.1"/>
    </source>
</evidence>
<name>A0ACC2PN33_9HYME</name>
<reference evidence="1" key="1">
    <citation type="submission" date="2023-04" db="EMBL/GenBank/DDBJ databases">
        <title>A chromosome-level genome assembly of the parasitoid wasp Eretmocerus hayati.</title>
        <authorList>
            <person name="Zhong Y."/>
            <person name="Liu S."/>
            <person name="Liu Y."/>
        </authorList>
    </citation>
    <scope>NUCLEOTIDE SEQUENCE</scope>
    <source>
        <strain evidence="1">ZJU_SS_LIU_2023</strain>
    </source>
</reference>
<keyword evidence="2" id="KW-1185">Reference proteome</keyword>
<organism evidence="1 2">
    <name type="scientific">Eretmocerus hayati</name>
    <dbReference type="NCBI Taxonomy" id="131215"/>
    <lineage>
        <taxon>Eukaryota</taxon>
        <taxon>Metazoa</taxon>
        <taxon>Ecdysozoa</taxon>
        <taxon>Arthropoda</taxon>
        <taxon>Hexapoda</taxon>
        <taxon>Insecta</taxon>
        <taxon>Pterygota</taxon>
        <taxon>Neoptera</taxon>
        <taxon>Endopterygota</taxon>
        <taxon>Hymenoptera</taxon>
        <taxon>Apocrita</taxon>
        <taxon>Proctotrupomorpha</taxon>
        <taxon>Chalcidoidea</taxon>
        <taxon>Aphelinidae</taxon>
        <taxon>Aphelininae</taxon>
        <taxon>Eretmocerus</taxon>
    </lineage>
</organism>
<sequence length="274" mass="30965">GSIPNREAIVEDLKEFLIVHPGCGEPDSQGNAQTNQEVLPIDGTSTTDNDEVLQQEDPCKDTDEHVWDTPSTSHRNNVPDTKTNKNGMSCNICSKSFNRKHNLKNHMMTHTSKKSISCTKCHAWFSNKWTLARHMKLHTGNFPYSCEICGKGCIFALHLENHMRTHTKEKPYICKTCNKRFSQKSNLKKHEHLHGKEKSPSCSLGHEKFKYKSNCKKYLEKHAKYSSTLSEEDGLCPVCNTGYNSRCSLLGHMIIHETPSCSTTANECSVVEHA</sequence>
<comment type="caution">
    <text evidence="1">The sequence shown here is derived from an EMBL/GenBank/DDBJ whole genome shotgun (WGS) entry which is preliminary data.</text>
</comment>
<feature type="non-terminal residue" evidence="1">
    <location>
        <position position="1"/>
    </location>
</feature>